<evidence type="ECO:0000256" key="2">
    <source>
        <dbReference type="SAM" id="MobiDB-lite"/>
    </source>
</evidence>
<keyword evidence="5" id="KW-0378">Hydrolase</keyword>
<feature type="chain" id="PRO_5047538583" evidence="3">
    <location>
        <begin position="21"/>
        <end position="433"/>
    </location>
</feature>
<dbReference type="InterPro" id="IPR029045">
    <property type="entry name" value="ClpP/crotonase-like_dom_sf"/>
</dbReference>
<dbReference type="Pfam" id="PF01343">
    <property type="entry name" value="Peptidase_S49"/>
    <property type="match status" value="1"/>
</dbReference>
<dbReference type="SUPFAM" id="SSF52096">
    <property type="entry name" value="ClpP/crotonase"/>
    <property type="match status" value="1"/>
</dbReference>
<dbReference type="CDD" id="cd07022">
    <property type="entry name" value="S49_Sppa_36K_type"/>
    <property type="match status" value="1"/>
</dbReference>
<feature type="region of interest" description="Disordered" evidence="2">
    <location>
        <begin position="293"/>
        <end position="347"/>
    </location>
</feature>
<gene>
    <name evidence="5" type="ORF">ACETRX_22820</name>
</gene>
<feature type="compositionally biased region" description="Basic and acidic residues" evidence="2">
    <location>
        <begin position="390"/>
        <end position="404"/>
    </location>
</feature>
<dbReference type="PANTHER" id="PTHR42987:SF4">
    <property type="entry name" value="PROTEASE SOHB-RELATED"/>
    <property type="match status" value="1"/>
</dbReference>
<sequence length="433" mass="44918">MTNPLATIAAALPEALAALAAPVSAVSWPAALTAEPMLVLDARAEDVRVAFHAADVAQRSGALNATTAPRYQAQSGRAVIPVTGSLLNRGDVDGGRYGFTSYGWLAAAFDAAAADNAVTEVVLALDSPGGTVSGIEAATESLQALAASKHVIAHVDGLAASAAYWLASQAHEIVMTPMSQVGSIGVYTTHVDFSKLLDNIGVKVSLIASGRHKVEGNPFEALPPEARAAIQEHIDDLRLTFAQMVAAGRGDRLTADQAMATEARVYRGRHATQGKTDAVAAGLADRLASKAQLFASPARNRRAQPKGSQMSDQNQQTGDNKAGITQEQLAAAQATSRSEGEKAGADAATTRISSILGSEAAKSRATLANHLAFKTDMSAEQALATLAASPEEKQGSRLDGRVPDPKLNGNTQGGTKTAKPIDIDAIYSQRNKR</sequence>
<dbReference type="Gene3D" id="3.90.226.10">
    <property type="entry name" value="2-enoyl-CoA Hydratase, Chain A, domain 1"/>
    <property type="match status" value="1"/>
</dbReference>
<protein>
    <submittedName>
        <fullName evidence="5">S49 family peptidase</fullName>
        <ecNumber evidence="5">3.4.21.-</ecNumber>
    </submittedName>
</protein>
<comment type="caution">
    <text evidence="5">The sequence shown here is derived from an EMBL/GenBank/DDBJ whole genome shotgun (WGS) entry which is preliminary data.</text>
</comment>
<evidence type="ECO:0000313" key="5">
    <source>
        <dbReference type="EMBL" id="MFC2252487.1"/>
    </source>
</evidence>
<name>A0ABV6ZJZ1_9HYPH</name>
<reference evidence="5 6" key="1">
    <citation type="submission" date="2024-09" db="EMBL/GenBank/DDBJ databases">
        <title>Description of Labrys sedimenti sp. nov., isolated from a diclofenac-degrading enrichment culture, and genome-based reclassification of Labrys portucalensis as a later heterotypic synonym of Labrys neptuniae.</title>
        <authorList>
            <person name="Tancsics A."/>
            <person name="Csepanyi A."/>
        </authorList>
    </citation>
    <scope>NUCLEOTIDE SEQUENCE [LARGE SCALE GENOMIC DNA]</scope>
    <source>
        <strain evidence="5 6">LMG 23412</strain>
    </source>
</reference>
<dbReference type="RefSeq" id="WP_394313091.1">
    <property type="nucleotide sequence ID" value="NZ_JBHGPK010000011.1"/>
</dbReference>
<comment type="similarity">
    <text evidence="1">Belongs to the peptidase S49 family.</text>
</comment>
<dbReference type="EMBL" id="JBHGPK010000011">
    <property type="protein sequence ID" value="MFC2252487.1"/>
    <property type="molecule type" value="Genomic_DNA"/>
</dbReference>
<dbReference type="PANTHER" id="PTHR42987">
    <property type="entry name" value="PEPTIDASE S49"/>
    <property type="match status" value="1"/>
</dbReference>
<evidence type="ECO:0000256" key="3">
    <source>
        <dbReference type="SAM" id="SignalP"/>
    </source>
</evidence>
<dbReference type="Proteomes" id="UP001595190">
    <property type="component" value="Unassembled WGS sequence"/>
</dbReference>
<dbReference type="InterPro" id="IPR033855">
    <property type="entry name" value="Protein_C"/>
</dbReference>
<feature type="region of interest" description="Disordered" evidence="2">
    <location>
        <begin position="385"/>
        <end position="433"/>
    </location>
</feature>
<evidence type="ECO:0000256" key="1">
    <source>
        <dbReference type="ARBA" id="ARBA00008683"/>
    </source>
</evidence>
<dbReference type="InterPro" id="IPR002142">
    <property type="entry name" value="Peptidase_S49"/>
</dbReference>
<dbReference type="EC" id="3.4.21.-" evidence="5"/>
<proteinExistence type="inferred from homology"/>
<feature type="compositionally biased region" description="Polar residues" evidence="2">
    <location>
        <begin position="306"/>
        <end position="337"/>
    </location>
</feature>
<accession>A0ABV6ZJZ1</accession>
<evidence type="ECO:0000313" key="6">
    <source>
        <dbReference type="Proteomes" id="UP001595190"/>
    </source>
</evidence>
<feature type="domain" description="Peptidase S49" evidence="4">
    <location>
        <begin position="145"/>
        <end position="294"/>
    </location>
</feature>
<keyword evidence="3" id="KW-0732">Signal</keyword>
<evidence type="ECO:0000259" key="4">
    <source>
        <dbReference type="Pfam" id="PF01343"/>
    </source>
</evidence>
<organism evidence="5 6">
    <name type="scientific">Labrys neptuniae</name>
    <dbReference type="NCBI Taxonomy" id="376174"/>
    <lineage>
        <taxon>Bacteria</taxon>
        <taxon>Pseudomonadati</taxon>
        <taxon>Pseudomonadota</taxon>
        <taxon>Alphaproteobacteria</taxon>
        <taxon>Hyphomicrobiales</taxon>
        <taxon>Xanthobacteraceae</taxon>
        <taxon>Labrys</taxon>
    </lineage>
</organism>
<dbReference type="GO" id="GO:0016787">
    <property type="term" value="F:hydrolase activity"/>
    <property type="evidence" value="ECO:0007669"/>
    <property type="project" value="UniProtKB-KW"/>
</dbReference>
<feature type="signal peptide" evidence="3">
    <location>
        <begin position="1"/>
        <end position="20"/>
    </location>
</feature>